<reference evidence="1" key="1">
    <citation type="submission" date="2022-07" db="EMBL/GenBank/DDBJ databases">
        <title>Phylogenomic reconstructions and comparative analyses of Kickxellomycotina fungi.</title>
        <authorList>
            <person name="Reynolds N.K."/>
            <person name="Stajich J.E."/>
            <person name="Barry K."/>
            <person name="Grigoriev I.V."/>
            <person name="Crous P."/>
            <person name="Smith M.E."/>
        </authorList>
    </citation>
    <scope>NUCLEOTIDE SEQUENCE</scope>
    <source>
        <strain evidence="1">CBS 109366</strain>
    </source>
</reference>
<evidence type="ECO:0000313" key="1">
    <source>
        <dbReference type="EMBL" id="KAJ2758599.1"/>
    </source>
</evidence>
<protein>
    <submittedName>
        <fullName evidence="1">Uncharacterized protein</fullName>
    </submittedName>
</protein>
<dbReference type="Proteomes" id="UP001140234">
    <property type="component" value="Unassembled WGS sequence"/>
</dbReference>
<sequence length="161" mass="16840">MATTTMPTVDANAASAADQAAKKKRAKKVVADNTLYQGIEAVMPVVLRSSHAKGRHAVAARDLAAGTLVAVEKPVAAIVRNQSFVGLCHHCFGAVPMKTQTRPKVDKDGNAVAGQAERITVPAAACEKCKMAAYCSDKCRANHAVEHSVQCDALAQCNAIS</sequence>
<name>A0ACC1JIP1_9FUNG</name>
<feature type="non-terminal residue" evidence="1">
    <location>
        <position position="161"/>
    </location>
</feature>
<gene>
    <name evidence="1" type="ORF">IWQ57_006784</name>
</gene>
<keyword evidence="2" id="KW-1185">Reference proteome</keyword>
<dbReference type="EMBL" id="JANBUJ010004056">
    <property type="protein sequence ID" value="KAJ2758599.1"/>
    <property type="molecule type" value="Genomic_DNA"/>
</dbReference>
<organism evidence="1 2">
    <name type="scientific">Coemansia nantahalensis</name>
    <dbReference type="NCBI Taxonomy" id="2789366"/>
    <lineage>
        <taxon>Eukaryota</taxon>
        <taxon>Fungi</taxon>
        <taxon>Fungi incertae sedis</taxon>
        <taxon>Zoopagomycota</taxon>
        <taxon>Kickxellomycotina</taxon>
        <taxon>Kickxellomycetes</taxon>
        <taxon>Kickxellales</taxon>
        <taxon>Kickxellaceae</taxon>
        <taxon>Coemansia</taxon>
    </lineage>
</organism>
<accession>A0ACC1JIP1</accession>
<comment type="caution">
    <text evidence="1">The sequence shown here is derived from an EMBL/GenBank/DDBJ whole genome shotgun (WGS) entry which is preliminary data.</text>
</comment>
<proteinExistence type="predicted"/>
<evidence type="ECO:0000313" key="2">
    <source>
        <dbReference type="Proteomes" id="UP001140234"/>
    </source>
</evidence>